<dbReference type="GO" id="GO:0009103">
    <property type="term" value="P:lipopolysaccharide biosynthetic process"/>
    <property type="evidence" value="ECO:0007669"/>
    <property type="project" value="UniProtKB-ARBA"/>
</dbReference>
<feature type="transmembrane region" description="Helical" evidence="8">
    <location>
        <begin position="254"/>
        <end position="276"/>
    </location>
</feature>
<keyword evidence="4" id="KW-0808">Transferase</keyword>
<reference evidence="10" key="1">
    <citation type="journal article" date="2021" name="Environ. Microbiol.">
        <title>Genomic characterization of three novel Desulfobacterota classes expand the metabolic and phylogenetic diversity of the phylum.</title>
        <authorList>
            <person name="Murphy C.L."/>
            <person name="Biggerstaff J."/>
            <person name="Eichhorn A."/>
            <person name="Ewing E."/>
            <person name="Shahan R."/>
            <person name="Soriano D."/>
            <person name="Stewart S."/>
            <person name="VanMol K."/>
            <person name="Walker R."/>
            <person name="Walters P."/>
            <person name="Elshahed M.S."/>
            <person name="Youssef N.H."/>
        </authorList>
    </citation>
    <scope>NUCLEOTIDE SEQUENCE</scope>
    <source>
        <strain evidence="10">Zod_Metabat.24</strain>
    </source>
</reference>
<feature type="transmembrane region" description="Helical" evidence="8">
    <location>
        <begin position="204"/>
        <end position="224"/>
    </location>
</feature>
<feature type="transmembrane region" description="Helical" evidence="8">
    <location>
        <begin position="348"/>
        <end position="368"/>
    </location>
</feature>
<keyword evidence="2" id="KW-1003">Cell membrane</keyword>
<feature type="transmembrane region" description="Helical" evidence="8">
    <location>
        <begin position="288"/>
        <end position="306"/>
    </location>
</feature>
<evidence type="ECO:0000259" key="9">
    <source>
        <dbReference type="Pfam" id="PF13231"/>
    </source>
</evidence>
<dbReference type="GO" id="GO:0016763">
    <property type="term" value="F:pentosyltransferase activity"/>
    <property type="evidence" value="ECO:0007669"/>
    <property type="project" value="TreeGrafter"/>
</dbReference>
<organism evidence="10 11">
    <name type="scientific">Candidatus Zymogenus saltonus</name>
    <dbReference type="NCBI Taxonomy" id="2844893"/>
    <lineage>
        <taxon>Bacteria</taxon>
        <taxon>Deltaproteobacteria</taxon>
        <taxon>Candidatus Zymogenia</taxon>
        <taxon>Candidatus Zymogeniales</taxon>
        <taxon>Candidatus Zymogenaceae</taxon>
        <taxon>Candidatus Zymogenus</taxon>
    </lineage>
</organism>
<feature type="transmembrane region" description="Helical" evidence="8">
    <location>
        <begin position="13"/>
        <end position="34"/>
    </location>
</feature>
<reference evidence="10" key="2">
    <citation type="submission" date="2021-01" db="EMBL/GenBank/DDBJ databases">
        <authorList>
            <person name="Hahn C.R."/>
            <person name="Youssef N.H."/>
            <person name="Elshahed M."/>
        </authorList>
    </citation>
    <scope>NUCLEOTIDE SEQUENCE</scope>
    <source>
        <strain evidence="10">Zod_Metabat.24</strain>
    </source>
</reference>
<evidence type="ECO:0000256" key="4">
    <source>
        <dbReference type="ARBA" id="ARBA00022679"/>
    </source>
</evidence>
<accession>A0A9D8PM28</accession>
<evidence type="ECO:0000256" key="7">
    <source>
        <dbReference type="ARBA" id="ARBA00023136"/>
    </source>
</evidence>
<keyword evidence="3" id="KW-0328">Glycosyltransferase</keyword>
<dbReference type="GO" id="GO:0005886">
    <property type="term" value="C:plasma membrane"/>
    <property type="evidence" value="ECO:0007669"/>
    <property type="project" value="UniProtKB-SubCell"/>
</dbReference>
<dbReference type="PANTHER" id="PTHR33908:SF11">
    <property type="entry name" value="MEMBRANE PROTEIN"/>
    <property type="match status" value="1"/>
</dbReference>
<dbReference type="PANTHER" id="PTHR33908">
    <property type="entry name" value="MANNOSYLTRANSFERASE YKCB-RELATED"/>
    <property type="match status" value="1"/>
</dbReference>
<comment type="subcellular location">
    <subcellularLocation>
        <location evidence="1">Cell membrane</location>
        <topology evidence="1">Multi-pass membrane protein</topology>
    </subcellularLocation>
</comment>
<dbReference type="AlphaFoldDB" id="A0A9D8PM28"/>
<evidence type="ECO:0000256" key="2">
    <source>
        <dbReference type="ARBA" id="ARBA00022475"/>
    </source>
</evidence>
<dbReference type="InterPro" id="IPR038731">
    <property type="entry name" value="RgtA/B/C-like"/>
</dbReference>
<dbReference type="EMBL" id="JAFGIX010000035">
    <property type="protein sequence ID" value="MBN1573031.1"/>
    <property type="molecule type" value="Genomic_DNA"/>
</dbReference>
<keyword evidence="7 8" id="KW-0472">Membrane</keyword>
<feature type="transmembrane region" description="Helical" evidence="8">
    <location>
        <begin position="55"/>
        <end position="75"/>
    </location>
</feature>
<dbReference type="Pfam" id="PF13231">
    <property type="entry name" value="PMT_2"/>
    <property type="match status" value="1"/>
</dbReference>
<protein>
    <submittedName>
        <fullName evidence="10">Glycosyltransferase family 39 protein</fullName>
    </submittedName>
</protein>
<feature type="transmembrane region" description="Helical" evidence="8">
    <location>
        <begin position="161"/>
        <end position="192"/>
    </location>
</feature>
<name>A0A9D8PM28_9DELT</name>
<dbReference type="InterPro" id="IPR050297">
    <property type="entry name" value="LipidA_mod_glycosyltrf_83"/>
</dbReference>
<evidence type="ECO:0000256" key="5">
    <source>
        <dbReference type="ARBA" id="ARBA00022692"/>
    </source>
</evidence>
<sequence>MSVEIDSKPEKRYVLYLTAVIVTFAVVRILYIMYGPLNLVCDEAYFWDWSRKLDLSYYDQGSITAYIIAFTTALFGDTELGVRIGAVFFMAAATVVFYIAATDMFKSPGAGFAAALLFNLMPMSLAGGLIITYYSPMILFYPLMIYVLFKITEDKWGGALLWYIVGFLLGLGLLTHIMYWFYSFIVILYVMVSPGMRRWLKSPHFYLAALLAIVMSVPVLYWNWGHDFAMFRHAFGLGGVTKSREFSPLTFFEFLGGQIGILTPFVFVPFVYVYYLIIKRAFKDGVELYRLIFFTSAPIFILITLMSLRGRAEANWPTLGYIGPFMVFGAVIDDFLKTYRERKGRGLLRYGWFTLIFLIFLNVFAFNFDLIWKIAPKIFIEDPERDPTNGLRGWDILGKRVEEVYNEMGGEGKVFVFTQDYGETPELAFYMPSHPDATVLRYWKRKSQYDYWLKEGSPELTTGMDAIFVDRCRISSGCDEISNLIVESFERVDPPEELVIYKEGSEGKIKRRIFLVYRMYGFKGMNYDCPEYY</sequence>
<comment type="caution">
    <text evidence="10">The sequence shown here is derived from an EMBL/GenBank/DDBJ whole genome shotgun (WGS) entry which is preliminary data.</text>
</comment>
<feature type="transmembrane region" description="Helical" evidence="8">
    <location>
        <begin position="81"/>
        <end position="100"/>
    </location>
</feature>
<evidence type="ECO:0000256" key="8">
    <source>
        <dbReference type="SAM" id="Phobius"/>
    </source>
</evidence>
<evidence type="ECO:0000313" key="11">
    <source>
        <dbReference type="Proteomes" id="UP000809273"/>
    </source>
</evidence>
<gene>
    <name evidence="10" type="ORF">JW984_07545</name>
</gene>
<evidence type="ECO:0000256" key="3">
    <source>
        <dbReference type="ARBA" id="ARBA00022676"/>
    </source>
</evidence>
<proteinExistence type="predicted"/>
<keyword evidence="5 8" id="KW-0812">Transmembrane</keyword>
<evidence type="ECO:0000313" key="10">
    <source>
        <dbReference type="EMBL" id="MBN1573031.1"/>
    </source>
</evidence>
<evidence type="ECO:0000256" key="1">
    <source>
        <dbReference type="ARBA" id="ARBA00004651"/>
    </source>
</evidence>
<keyword evidence="6 8" id="KW-1133">Transmembrane helix</keyword>
<evidence type="ECO:0000256" key="6">
    <source>
        <dbReference type="ARBA" id="ARBA00022989"/>
    </source>
</evidence>
<feature type="domain" description="Glycosyltransferase RgtA/B/C/D-like" evidence="9">
    <location>
        <begin position="63"/>
        <end position="222"/>
    </location>
</feature>
<dbReference type="Proteomes" id="UP000809273">
    <property type="component" value="Unassembled WGS sequence"/>
</dbReference>
<feature type="transmembrane region" description="Helical" evidence="8">
    <location>
        <begin position="318"/>
        <end position="336"/>
    </location>
</feature>
<feature type="transmembrane region" description="Helical" evidence="8">
    <location>
        <begin position="112"/>
        <end position="141"/>
    </location>
</feature>